<reference evidence="2 3" key="1">
    <citation type="submission" date="2016-04" db="EMBL/GenBank/DDBJ databases">
        <title>A degradative enzymes factory behind the ericoid mycorrhizal symbiosis.</title>
        <authorList>
            <consortium name="DOE Joint Genome Institute"/>
            <person name="Martino E."/>
            <person name="Morin E."/>
            <person name="Grelet G."/>
            <person name="Kuo A."/>
            <person name="Kohler A."/>
            <person name="Daghino S."/>
            <person name="Barry K."/>
            <person name="Choi C."/>
            <person name="Cichocki N."/>
            <person name="Clum A."/>
            <person name="Copeland A."/>
            <person name="Hainaut M."/>
            <person name="Haridas S."/>
            <person name="Labutti K."/>
            <person name="Lindquist E."/>
            <person name="Lipzen A."/>
            <person name="Khouja H.-R."/>
            <person name="Murat C."/>
            <person name="Ohm R."/>
            <person name="Olson A."/>
            <person name="Spatafora J."/>
            <person name="Veneault-Fourrey C."/>
            <person name="Henrissat B."/>
            <person name="Grigoriev I."/>
            <person name="Martin F."/>
            <person name="Perotto S."/>
        </authorList>
    </citation>
    <scope>NUCLEOTIDE SEQUENCE [LARGE SCALE GENOMIC DNA]</scope>
    <source>
        <strain evidence="2 3">E</strain>
    </source>
</reference>
<accession>A0A2J6TH47</accession>
<evidence type="ECO:0000313" key="3">
    <source>
        <dbReference type="Proteomes" id="UP000235371"/>
    </source>
</evidence>
<dbReference type="EMBL" id="KZ613783">
    <property type="protein sequence ID" value="PMD62355.1"/>
    <property type="molecule type" value="Genomic_DNA"/>
</dbReference>
<dbReference type="InParanoid" id="A0A2J6TH47"/>
<dbReference type="RefSeq" id="XP_024739259.1">
    <property type="nucleotide sequence ID" value="XM_024872018.1"/>
</dbReference>
<feature type="signal peptide" evidence="1">
    <location>
        <begin position="1"/>
        <end position="18"/>
    </location>
</feature>
<feature type="chain" id="PRO_5014370092" evidence="1">
    <location>
        <begin position="19"/>
        <end position="87"/>
    </location>
</feature>
<proteinExistence type="predicted"/>
<dbReference type="OrthoDB" id="3456201at2759"/>
<dbReference type="AlphaFoldDB" id="A0A2J6TH47"/>
<dbReference type="Proteomes" id="UP000235371">
    <property type="component" value="Unassembled WGS sequence"/>
</dbReference>
<protein>
    <submittedName>
        <fullName evidence="2">Uncharacterized protein</fullName>
    </submittedName>
</protein>
<dbReference type="GeneID" id="36580100"/>
<evidence type="ECO:0000256" key="1">
    <source>
        <dbReference type="SAM" id="SignalP"/>
    </source>
</evidence>
<keyword evidence="3" id="KW-1185">Reference proteome</keyword>
<organism evidence="2 3">
    <name type="scientific">Hyaloscypha bicolor E</name>
    <dbReference type="NCBI Taxonomy" id="1095630"/>
    <lineage>
        <taxon>Eukaryota</taxon>
        <taxon>Fungi</taxon>
        <taxon>Dikarya</taxon>
        <taxon>Ascomycota</taxon>
        <taxon>Pezizomycotina</taxon>
        <taxon>Leotiomycetes</taxon>
        <taxon>Helotiales</taxon>
        <taxon>Hyaloscyphaceae</taxon>
        <taxon>Hyaloscypha</taxon>
        <taxon>Hyaloscypha bicolor</taxon>
    </lineage>
</organism>
<gene>
    <name evidence="2" type="ORF">K444DRAFT_340094</name>
</gene>
<sequence length="87" mass="9293">MKVSFVAVLALLFSRIQGCYLIAHSSTVGDFPVSHSEPKDHGGAVQHIDWAYKNCVIKGTIADGCGVTVTSDIGCGKVHFSFRKPGK</sequence>
<evidence type="ECO:0000313" key="2">
    <source>
        <dbReference type="EMBL" id="PMD62355.1"/>
    </source>
</evidence>
<name>A0A2J6TH47_9HELO</name>
<keyword evidence="1" id="KW-0732">Signal</keyword>